<proteinExistence type="predicted"/>
<organism evidence="2 3">
    <name type="scientific">Labilibaculum antarcticum</name>
    <dbReference type="NCBI Taxonomy" id="1717717"/>
    <lineage>
        <taxon>Bacteria</taxon>
        <taxon>Pseudomonadati</taxon>
        <taxon>Bacteroidota</taxon>
        <taxon>Bacteroidia</taxon>
        <taxon>Marinilabiliales</taxon>
        <taxon>Marinifilaceae</taxon>
        <taxon>Labilibaculum</taxon>
    </lineage>
</organism>
<keyword evidence="3" id="KW-1185">Reference proteome</keyword>
<evidence type="ECO:0000313" key="2">
    <source>
        <dbReference type="EMBL" id="BAX79150.1"/>
    </source>
</evidence>
<dbReference type="Gene3D" id="3.40.390.70">
    <property type="match status" value="1"/>
</dbReference>
<protein>
    <recommendedName>
        <fullName evidence="4">Substrate import-associated zinc metallohydrolase lipoprotein</fullName>
    </recommendedName>
</protein>
<dbReference type="Pfam" id="PF15890">
    <property type="entry name" value="Peptidase_Mx1"/>
    <property type="match status" value="1"/>
</dbReference>
<dbReference type="EMBL" id="AP018042">
    <property type="protein sequence ID" value="BAX79150.1"/>
    <property type="molecule type" value="Genomic_DNA"/>
</dbReference>
<sequence length="301" mass="34220">MKYLKYFGLLVMIGLFVACSDDDETLIPSDQDLFPAKTNSEIDLKLRELFSPYNTIVEYRYIKNFLDDEWYSITPAKEELVVPMGNFLIDFWVNPLKVGSSADFVAANFPKKIILVGSAAYQLNGSRVLGQAEAGTLIRYTEVNDFDLSNSVWLTTQLNTAFHEYAHILHQTFKMPDQYRKVTPDSYTKNGWRAVSQSNAIERGMVSPYATNSVADDFAELFSRYITHNDTMLEALLYDELINTDSDKGTVTDPEEFLGIVKRNEGRAFIRTKLGIMKKFLSSVGFDLEKVREAAQAKINE</sequence>
<dbReference type="RefSeq" id="WP_096428078.1">
    <property type="nucleotide sequence ID" value="NZ_AP018042.1"/>
</dbReference>
<dbReference type="Proteomes" id="UP000218267">
    <property type="component" value="Chromosome"/>
</dbReference>
<name>A0A1Y1CFT4_9BACT</name>
<dbReference type="KEGG" id="mbas:ALGA_0761"/>
<feature type="chain" id="PRO_5012327211" description="Substrate import-associated zinc metallohydrolase lipoprotein" evidence="1">
    <location>
        <begin position="21"/>
        <end position="301"/>
    </location>
</feature>
<dbReference type="PROSITE" id="PS51257">
    <property type="entry name" value="PROKAR_LIPOPROTEIN"/>
    <property type="match status" value="1"/>
</dbReference>
<feature type="signal peptide" evidence="1">
    <location>
        <begin position="1"/>
        <end position="20"/>
    </location>
</feature>
<keyword evidence="1" id="KW-0732">Signal</keyword>
<gene>
    <name evidence="2" type="ORF">ALGA_0761</name>
</gene>
<evidence type="ECO:0000313" key="3">
    <source>
        <dbReference type="Proteomes" id="UP000218267"/>
    </source>
</evidence>
<dbReference type="AlphaFoldDB" id="A0A1Y1CFT4"/>
<dbReference type="OrthoDB" id="1113652at2"/>
<dbReference type="SUPFAM" id="SSF55486">
    <property type="entry name" value="Metalloproteases ('zincins'), catalytic domain"/>
    <property type="match status" value="1"/>
</dbReference>
<evidence type="ECO:0000256" key="1">
    <source>
        <dbReference type="SAM" id="SignalP"/>
    </source>
</evidence>
<dbReference type="InterPro" id="IPR030890">
    <property type="entry name" value="LP_HExxH_w_TonB"/>
</dbReference>
<evidence type="ECO:0008006" key="4">
    <source>
        <dbReference type="Google" id="ProtNLM"/>
    </source>
</evidence>
<reference evidence="2 3" key="1">
    <citation type="journal article" date="2018" name="Mar. Genomics">
        <title>Complete genome sequence of Marinifilaceae bacterium strain SPP2, isolated from the Antarctic marine sediment.</title>
        <authorList>
            <person name="Watanabe M."/>
            <person name="Kojima H."/>
            <person name="Fukui M."/>
        </authorList>
    </citation>
    <scope>NUCLEOTIDE SEQUENCE [LARGE SCALE GENOMIC DNA]</scope>
    <source>
        <strain evidence="2 3">SPP2</strain>
    </source>
</reference>
<accession>A0A1Y1CFT4</accession>
<dbReference type="NCBIfam" id="TIGR04549">
    <property type="entry name" value="LP_HExxH_w_tonB"/>
    <property type="match status" value="1"/>
</dbReference>
<reference evidence="3" key="2">
    <citation type="journal article" date="2020" name="Antonie Van Leeuwenhoek">
        <title>Labilibaculum antarcticum sp. nov., a novel facultative anaerobic, psychrotorelant bacterium isolated from marine sediment of Antarctica.</title>
        <authorList>
            <person name="Watanabe M."/>
            <person name="Kojima H."/>
            <person name="Fukui M."/>
        </authorList>
    </citation>
    <scope>NUCLEOTIDE SEQUENCE [LARGE SCALE GENOMIC DNA]</scope>
    <source>
        <strain evidence="3">SPP2</strain>
    </source>
</reference>